<evidence type="ECO:0000256" key="3">
    <source>
        <dbReference type="ARBA" id="ARBA00023199"/>
    </source>
</evidence>
<sequence length="434" mass="47735">MFALVDGTNFYVSCERVFQPRLEGVPVVILSNNDGSVVSLSAEAKAYGIRRGVPYFEIRELLRHRQGQALSSNYALYGDMSGRMMRRLAAHAPIEIYSIDEAFLDLHGMERYIQAPGGIGRDAKRDVLACTGLPTCVGVAPTKTLAKAANRLAKKYPELQGVLVLDTESRRERALRALLVEDVWGVGRQYALALQQKGVATAWQLAGVGEAWARKHLGGVVGWRLVQELRGQPCQGLLPSEDGTLRRQSLSYSRTFGQPLQLFDAVWGAVSTYLIKAAEKLRAQGDEAHILSIYLSKNRFDPQLQGPAGRTATLTLPMGPTADTLQLLHYGRQLFGRLWEPGNAYTKAGVVLDGLESRERPRQLQLFAPEPGPTPKGRPELMQCLDQVNARFGRGKVTVGCAVPSGGEGAPWQSKSQWRSPAFTTRLEDLLLIN</sequence>
<dbReference type="PANTHER" id="PTHR11076:SF34">
    <property type="entry name" value="PROTEIN UMUC"/>
    <property type="match status" value="1"/>
</dbReference>
<dbReference type="InterPro" id="IPR025188">
    <property type="entry name" value="DUF4113"/>
</dbReference>
<evidence type="ECO:0000256" key="5">
    <source>
        <dbReference type="ARBA" id="ARBA00023236"/>
    </source>
</evidence>
<dbReference type="InterPro" id="IPR043128">
    <property type="entry name" value="Rev_trsase/Diguanyl_cyclase"/>
</dbReference>
<dbReference type="EMBL" id="JAWDJT010000012">
    <property type="protein sequence ID" value="MDU0372124.1"/>
    <property type="molecule type" value="Genomic_DNA"/>
</dbReference>
<proteinExistence type="inferred from homology"/>
<dbReference type="InterPro" id="IPR001126">
    <property type="entry name" value="UmuC"/>
</dbReference>
<dbReference type="Gene3D" id="1.10.150.20">
    <property type="entry name" value="5' to 3' exonuclease, C-terminal subdomain"/>
    <property type="match status" value="1"/>
</dbReference>
<comment type="similarity">
    <text evidence="1">Belongs to the DNA polymerase type-Y family.</text>
</comment>
<reference evidence="7 8" key="1">
    <citation type="submission" date="2023-10" db="EMBL/GenBank/DDBJ databases">
        <title>Hymenobacter endophyticus sp. nov., an isolate from the leaf tissues of wheat.</title>
        <authorList>
            <person name="Dai Y."/>
        </authorList>
    </citation>
    <scope>NUCLEOTIDE SEQUENCE [LARGE SCALE GENOMIC DNA]</scope>
    <source>
        <strain evidence="7 8">ZK17L-C2</strain>
    </source>
</reference>
<evidence type="ECO:0000256" key="2">
    <source>
        <dbReference type="ARBA" id="ARBA00022763"/>
    </source>
</evidence>
<dbReference type="InterPro" id="IPR017961">
    <property type="entry name" value="DNA_pol_Y-fam_little_finger"/>
</dbReference>
<dbReference type="Proteomes" id="UP001250698">
    <property type="component" value="Unassembled WGS sequence"/>
</dbReference>
<keyword evidence="4" id="KW-0234">DNA repair</keyword>
<dbReference type="Pfam" id="PF00817">
    <property type="entry name" value="IMS"/>
    <property type="match status" value="1"/>
</dbReference>
<dbReference type="SUPFAM" id="SSF56672">
    <property type="entry name" value="DNA/RNA polymerases"/>
    <property type="match status" value="1"/>
</dbReference>
<dbReference type="InterPro" id="IPR050116">
    <property type="entry name" value="DNA_polymerase-Y"/>
</dbReference>
<accession>A0ABU3TL79</accession>
<dbReference type="Gene3D" id="3.30.70.270">
    <property type="match status" value="1"/>
</dbReference>
<protein>
    <submittedName>
        <fullName evidence="7">Y-family DNA polymerase</fullName>
    </submittedName>
</protein>
<evidence type="ECO:0000256" key="4">
    <source>
        <dbReference type="ARBA" id="ARBA00023204"/>
    </source>
</evidence>
<organism evidence="7 8">
    <name type="scientific">Hymenobacter endophyticus</name>
    <dbReference type="NCBI Taxonomy" id="3076335"/>
    <lineage>
        <taxon>Bacteria</taxon>
        <taxon>Pseudomonadati</taxon>
        <taxon>Bacteroidota</taxon>
        <taxon>Cytophagia</taxon>
        <taxon>Cytophagales</taxon>
        <taxon>Hymenobacteraceae</taxon>
        <taxon>Hymenobacter</taxon>
    </lineage>
</organism>
<dbReference type="InterPro" id="IPR043502">
    <property type="entry name" value="DNA/RNA_pol_sf"/>
</dbReference>
<dbReference type="Pfam" id="PF13438">
    <property type="entry name" value="DUF4113"/>
    <property type="match status" value="1"/>
</dbReference>
<dbReference type="PANTHER" id="PTHR11076">
    <property type="entry name" value="DNA REPAIR POLYMERASE UMUC / TRANSFERASE FAMILY MEMBER"/>
    <property type="match status" value="1"/>
</dbReference>
<comment type="caution">
    <text evidence="7">The sequence shown here is derived from an EMBL/GenBank/DDBJ whole genome shotgun (WGS) entry which is preliminary data.</text>
</comment>
<keyword evidence="2" id="KW-0227">DNA damage</keyword>
<gene>
    <name evidence="7" type="ORF">ROI90_17085</name>
</gene>
<keyword evidence="8" id="KW-1185">Reference proteome</keyword>
<dbReference type="RefSeq" id="WP_315999574.1">
    <property type="nucleotide sequence ID" value="NZ_JAWDJT010000012.1"/>
</dbReference>
<evidence type="ECO:0000256" key="1">
    <source>
        <dbReference type="ARBA" id="ARBA00010945"/>
    </source>
</evidence>
<evidence type="ECO:0000259" key="6">
    <source>
        <dbReference type="PROSITE" id="PS50173"/>
    </source>
</evidence>
<keyword evidence="3" id="KW-0741">SOS mutagenesis</keyword>
<keyword evidence="5" id="KW-0742">SOS response</keyword>
<dbReference type="CDD" id="cd01700">
    <property type="entry name" value="PolY_Pol_V_umuC"/>
    <property type="match status" value="1"/>
</dbReference>
<feature type="domain" description="UmuC" evidence="6">
    <location>
        <begin position="2"/>
        <end position="187"/>
    </location>
</feature>
<name>A0ABU3TL79_9BACT</name>
<evidence type="ECO:0000313" key="7">
    <source>
        <dbReference type="EMBL" id="MDU0372124.1"/>
    </source>
</evidence>
<dbReference type="PROSITE" id="PS50173">
    <property type="entry name" value="UMUC"/>
    <property type="match status" value="1"/>
</dbReference>
<dbReference type="Gene3D" id="3.40.1170.60">
    <property type="match status" value="1"/>
</dbReference>
<dbReference type="Pfam" id="PF11799">
    <property type="entry name" value="IMS_C"/>
    <property type="match status" value="1"/>
</dbReference>
<evidence type="ECO:0000313" key="8">
    <source>
        <dbReference type="Proteomes" id="UP001250698"/>
    </source>
</evidence>